<dbReference type="EMBL" id="VUMT01000005">
    <property type="protein sequence ID" value="MSS63209.1"/>
    <property type="molecule type" value="Genomic_DNA"/>
</dbReference>
<evidence type="ECO:0000313" key="9">
    <source>
        <dbReference type="EMBL" id="MSS63209.1"/>
    </source>
</evidence>
<dbReference type="InterPro" id="IPR010964">
    <property type="entry name" value="M20A_pepV-rel"/>
</dbReference>
<dbReference type="GO" id="GO:0008777">
    <property type="term" value="F:acetylornithine deacetylase activity"/>
    <property type="evidence" value="ECO:0007669"/>
    <property type="project" value="TreeGrafter"/>
</dbReference>
<comment type="similarity">
    <text evidence="2">Belongs to the peptidase M20A family.</text>
</comment>
<dbReference type="Gene3D" id="3.30.70.360">
    <property type="match status" value="2"/>
</dbReference>
<name>A0A6L5XX68_9FIRM</name>
<dbReference type="GO" id="GO:0006526">
    <property type="term" value="P:L-arginine biosynthetic process"/>
    <property type="evidence" value="ECO:0007669"/>
    <property type="project" value="TreeGrafter"/>
</dbReference>
<keyword evidence="3" id="KW-0645">Protease</keyword>
<organism evidence="9 10">
    <name type="scientific">Velocimicrobium porci</name>
    <dbReference type="NCBI Taxonomy" id="2606634"/>
    <lineage>
        <taxon>Bacteria</taxon>
        <taxon>Bacillati</taxon>
        <taxon>Bacillota</taxon>
        <taxon>Clostridia</taxon>
        <taxon>Lachnospirales</taxon>
        <taxon>Lachnospiraceae</taxon>
        <taxon>Velocimicrobium</taxon>
    </lineage>
</organism>
<gene>
    <name evidence="9" type="ORF">FYJ58_04860</name>
</gene>
<proteinExistence type="inferred from homology"/>
<dbReference type="Gene3D" id="3.40.630.10">
    <property type="entry name" value="Zn peptidases"/>
    <property type="match status" value="1"/>
</dbReference>
<sequence length="469" mass="52501">MRKEIAGCLALVLFIQLGSIARRLAICMGKKMEKYRDEMIEKISELMRIPSVYQESDKYLFGEPIDKCLDKALEIMKDLGFRTFKAEDGAYGYAEIGEGEMIGVLGHLDVVNARKEDGWDHDPFDPIVKDGHLCGRGSQDDKGAMMAAVYGLKSLLDEGYELKKRVRFIFGLDEETLWRSIAEYTKREEAPAMGFSPDSEFPLTYAEKGLLQVLIKGNEKSVYNYVGGDSFNAVSATAQCAYDEKIEEALKELGFAYHVENDTITATGLTAHARHPWEGVSANLHLIRALEKAGYKDNTISFILDAFEEQYRFEGFTDEDLSDFTGPVTVCFSKMQADENGVVLSVDLRLPVSLKKDTVMDLMQKKAEKYGLTVELFDWLAPIHVPLESKLVHALMESYQEVTGDTTSEPTISAGATYARAFDNCVAFGACFPDSVMTEHEPNERASIDELVRASEVFRNAFKKLAIEQ</sequence>
<dbReference type="SUPFAM" id="SSF55031">
    <property type="entry name" value="Bacterial exopeptidase dimerisation domain"/>
    <property type="match status" value="1"/>
</dbReference>
<dbReference type="InterPro" id="IPR002933">
    <property type="entry name" value="Peptidase_M20"/>
</dbReference>
<dbReference type="PROSITE" id="PS00758">
    <property type="entry name" value="ARGE_DAPE_CPG2_1"/>
    <property type="match status" value="1"/>
</dbReference>
<dbReference type="Proteomes" id="UP000482209">
    <property type="component" value="Unassembled WGS sequence"/>
</dbReference>
<comment type="caution">
    <text evidence="9">The sequence shown here is derived from an EMBL/GenBank/DDBJ whole genome shotgun (WGS) entry which is preliminary data.</text>
</comment>
<evidence type="ECO:0000256" key="5">
    <source>
        <dbReference type="ARBA" id="ARBA00022801"/>
    </source>
</evidence>
<dbReference type="GO" id="GO:0016805">
    <property type="term" value="F:dipeptidase activity"/>
    <property type="evidence" value="ECO:0007669"/>
    <property type="project" value="UniProtKB-KW"/>
</dbReference>
<dbReference type="PROSITE" id="PS00759">
    <property type="entry name" value="ARGE_DAPE_CPG2_2"/>
    <property type="match status" value="1"/>
</dbReference>
<dbReference type="RefSeq" id="WP_154518087.1">
    <property type="nucleotide sequence ID" value="NZ_VUMT01000005.1"/>
</dbReference>
<dbReference type="PANTHER" id="PTHR43808:SF31">
    <property type="entry name" value="N-ACETYL-L-CITRULLINE DEACETYLASE"/>
    <property type="match status" value="1"/>
</dbReference>
<dbReference type="EC" id="3.4.13.-" evidence="9"/>
<dbReference type="GO" id="GO:0008270">
    <property type="term" value="F:zinc ion binding"/>
    <property type="evidence" value="ECO:0007669"/>
    <property type="project" value="InterPro"/>
</dbReference>
<dbReference type="GO" id="GO:0006508">
    <property type="term" value="P:proteolysis"/>
    <property type="evidence" value="ECO:0007669"/>
    <property type="project" value="UniProtKB-KW"/>
</dbReference>
<dbReference type="SUPFAM" id="SSF53187">
    <property type="entry name" value="Zn-dependent exopeptidases"/>
    <property type="match status" value="1"/>
</dbReference>
<evidence type="ECO:0000256" key="4">
    <source>
        <dbReference type="ARBA" id="ARBA00022723"/>
    </source>
</evidence>
<dbReference type="PANTHER" id="PTHR43808">
    <property type="entry name" value="ACETYLORNITHINE DEACETYLASE"/>
    <property type="match status" value="1"/>
</dbReference>
<keyword evidence="5 9" id="KW-0378">Hydrolase</keyword>
<evidence type="ECO:0000313" key="10">
    <source>
        <dbReference type="Proteomes" id="UP000482209"/>
    </source>
</evidence>
<evidence type="ECO:0000256" key="8">
    <source>
        <dbReference type="ARBA" id="ARBA00023049"/>
    </source>
</evidence>
<evidence type="ECO:0000256" key="2">
    <source>
        <dbReference type="ARBA" id="ARBA00006247"/>
    </source>
</evidence>
<keyword evidence="8" id="KW-0482">Metalloprotease</keyword>
<protein>
    <submittedName>
        <fullName evidence="9">Sapep family Mn(2+)-dependent dipeptidase</fullName>
        <ecNumber evidence="9">3.4.13.-</ecNumber>
    </submittedName>
</protein>
<evidence type="ECO:0000256" key="7">
    <source>
        <dbReference type="ARBA" id="ARBA00022997"/>
    </source>
</evidence>
<dbReference type="InterPro" id="IPR001261">
    <property type="entry name" value="ArgE/DapE_CS"/>
</dbReference>
<keyword evidence="7 9" id="KW-0224">Dipeptidase</keyword>
<evidence type="ECO:0000256" key="1">
    <source>
        <dbReference type="ARBA" id="ARBA00001947"/>
    </source>
</evidence>
<dbReference type="AlphaFoldDB" id="A0A6L5XX68"/>
<dbReference type="NCBIfam" id="TIGR01887">
    <property type="entry name" value="dipeptidaselike"/>
    <property type="match status" value="1"/>
</dbReference>
<keyword evidence="6" id="KW-0862">Zinc</keyword>
<dbReference type="InterPro" id="IPR036264">
    <property type="entry name" value="Bact_exopeptidase_dim_dom"/>
</dbReference>
<dbReference type="InterPro" id="IPR050072">
    <property type="entry name" value="Peptidase_M20A"/>
</dbReference>
<dbReference type="GO" id="GO:0008237">
    <property type="term" value="F:metallopeptidase activity"/>
    <property type="evidence" value="ECO:0007669"/>
    <property type="project" value="UniProtKB-KW"/>
</dbReference>
<reference evidence="9 10" key="1">
    <citation type="submission" date="2019-08" db="EMBL/GenBank/DDBJ databases">
        <title>In-depth cultivation of the pig gut microbiome towards novel bacterial diversity and tailored functional studies.</title>
        <authorList>
            <person name="Wylensek D."/>
            <person name="Hitch T.C.A."/>
            <person name="Clavel T."/>
        </authorList>
    </citation>
    <scope>NUCLEOTIDE SEQUENCE [LARGE SCALE GENOMIC DNA]</scope>
    <source>
        <strain evidence="9 10">WCA-693-APC-MOT-I</strain>
    </source>
</reference>
<keyword evidence="4" id="KW-0479">Metal-binding</keyword>
<accession>A0A6L5XX68</accession>
<evidence type="ECO:0000256" key="6">
    <source>
        <dbReference type="ARBA" id="ARBA00022833"/>
    </source>
</evidence>
<comment type="cofactor">
    <cofactor evidence="1">
        <name>Zn(2+)</name>
        <dbReference type="ChEBI" id="CHEBI:29105"/>
    </cofactor>
</comment>
<dbReference type="Pfam" id="PF01546">
    <property type="entry name" value="Peptidase_M20"/>
    <property type="match status" value="1"/>
</dbReference>
<keyword evidence="10" id="KW-1185">Reference proteome</keyword>
<evidence type="ECO:0000256" key="3">
    <source>
        <dbReference type="ARBA" id="ARBA00022670"/>
    </source>
</evidence>